<dbReference type="InterPro" id="IPR025955">
    <property type="entry name" value="TraC/Conjuga_ATPase"/>
</dbReference>
<organism evidence="2 3">
    <name type="scientific">Duganella vulcania</name>
    <dbReference type="NCBI Taxonomy" id="2692166"/>
    <lineage>
        <taxon>Bacteria</taxon>
        <taxon>Pseudomonadati</taxon>
        <taxon>Pseudomonadota</taxon>
        <taxon>Betaproteobacteria</taxon>
        <taxon>Burkholderiales</taxon>
        <taxon>Oxalobacteraceae</taxon>
        <taxon>Telluria group</taxon>
        <taxon>Duganella</taxon>
    </lineage>
</organism>
<evidence type="ECO:0000313" key="3">
    <source>
        <dbReference type="Proteomes" id="UP000447355"/>
    </source>
</evidence>
<dbReference type="InterPro" id="IPR014117">
    <property type="entry name" value="TraC-F-type"/>
</dbReference>
<dbReference type="Gene3D" id="1.10.8.730">
    <property type="match status" value="1"/>
</dbReference>
<dbReference type="Pfam" id="PF19044">
    <property type="entry name" value="P-loop_TraG"/>
    <property type="match status" value="1"/>
</dbReference>
<gene>
    <name evidence="2" type="primary">traC</name>
    <name evidence="2" type="ORF">GTP90_18835</name>
</gene>
<comment type="caution">
    <text evidence="2">The sequence shown here is derived from an EMBL/GenBank/DDBJ whole genome shotgun (WGS) entry which is preliminary data.</text>
</comment>
<dbReference type="PANTHER" id="PTHR38467:SF1">
    <property type="entry name" value="CONJUGATIVE TRANSFER: ASSEMBLY"/>
    <property type="match status" value="1"/>
</dbReference>
<dbReference type="EMBL" id="WWCX01000035">
    <property type="protein sequence ID" value="MYM95919.1"/>
    <property type="molecule type" value="Genomic_DNA"/>
</dbReference>
<dbReference type="PANTHER" id="PTHR38467">
    <property type="match status" value="1"/>
</dbReference>
<proteinExistence type="predicted"/>
<dbReference type="Gene3D" id="3.40.50.300">
    <property type="entry name" value="P-loop containing nucleotide triphosphate hydrolases"/>
    <property type="match status" value="1"/>
</dbReference>
<feature type="domain" description="TraG P-loop" evidence="1">
    <location>
        <begin position="480"/>
        <end position="851"/>
    </location>
</feature>
<name>A0A845GTP3_9BURK</name>
<dbReference type="Pfam" id="PF11130">
    <property type="entry name" value="TraC_F_IV"/>
    <property type="match status" value="1"/>
</dbReference>
<accession>A0A845GTP3</accession>
<dbReference type="InterPro" id="IPR053155">
    <property type="entry name" value="F-pilin_assembly_TraC"/>
</dbReference>
<dbReference type="SUPFAM" id="SSF52540">
    <property type="entry name" value="P-loop containing nucleoside triphosphate hydrolases"/>
    <property type="match status" value="1"/>
</dbReference>
<protein>
    <submittedName>
        <fullName evidence="2">Type IV secretion system protein TraC</fullName>
    </submittedName>
</protein>
<dbReference type="AlphaFoldDB" id="A0A845GTP3"/>
<dbReference type="NCBIfam" id="TIGR02746">
    <property type="entry name" value="TraC-F-type"/>
    <property type="match status" value="1"/>
</dbReference>
<reference evidence="2" key="1">
    <citation type="submission" date="2019-12" db="EMBL/GenBank/DDBJ databases">
        <title>Novel species isolated from a subtropical stream in China.</title>
        <authorList>
            <person name="Lu H."/>
        </authorList>
    </citation>
    <scope>NUCLEOTIDE SEQUENCE [LARGE SCALE GENOMIC DNA]</scope>
    <source>
        <strain evidence="2">FT81W</strain>
    </source>
</reference>
<dbReference type="RefSeq" id="WP_161085005.1">
    <property type="nucleotide sequence ID" value="NZ_WWCX01000035.1"/>
</dbReference>
<evidence type="ECO:0000313" key="2">
    <source>
        <dbReference type="EMBL" id="MYM95919.1"/>
    </source>
</evidence>
<dbReference type="InterPro" id="IPR027417">
    <property type="entry name" value="P-loop_NTPase"/>
</dbReference>
<dbReference type="InterPro" id="IPR043964">
    <property type="entry name" value="P-loop_TraG"/>
</dbReference>
<sequence length="857" mass="95725">MFDFLHRPLHTIPQAAQALRACVGLPPADDAAPDRFATWLPYLAFMENEELFRLKGKRLGFALEALPQSGADQSMVEVLGSLYANCKPGTGIQFHLFASPHVSEQLLEYANLRPEDADQFAKSREAGRPVRNENLHRRLVRHRFAHMQKGAQQSLTSGYHCGVRDFRLLISVNAAGTPDDRALCDDLLFVRDAMSATLKAASMPNRVCNADDLINWCATLTNPDRIFQRRAELQCHDEGREIRDQIVDFDTVQDPLPDRLRFSKPGGGETMDACFFSVKSYPKSFPLWRMGSLIGDLMQPALQFDCPFLITLGVHVLDANTVRTAITGNHVRATQNAESKLAKIMPDAERKRQDWSAAADASDEGGTLVSMYHQLALFARPQHMTSASETAKAIWRARGFTLNGDVYMHRQALLASLPMTLSPAFHGDLKRMRRVSRKLLPNAIHLAPLIAEWRGTPTPVLIGTGRRGQLVTLDLYDNEQGNFNAAIAGTSGSGKSTLLQEMAAAYLSIGANVDVLDLGRSFEKLCKKSNGCFIDFGPDSAPNLNPFTRVLDIQEDMDMLVPAIAKMCSRTRPLDEVQYKAISKTILSLWSQYGQDMTITAIRDRLVSGTISELGLKHDQRLRDLAVMLNPFARGGQYERFFEGRNNIDLANPLVVIETEWLKRKPDLQVVATILLLYQITGQMYLTRHSKKLLIVDELKQQLADTGQDDPILAAVLEEASRRARKYGGGLVTGTQDGDDYYSSIQMEAAFKCADWIFLLRQKPESINLLAEKKRLFIDEAKKRLLNSLHKQDGVYSEMYVSSPVGEGIMRLVLDPATHLLYSNKLEDNKPIDALREQGLSIDEAIARVLEQRGLQA</sequence>
<evidence type="ECO:0000259" key="1">
    <source>
        <dbReference type="Pfam" id="PF19044"/>
    </source>
</evidence>
<dbReference type="Proteomes" id="UP000447355">
    <property type="component" value="Unassembled WGS sequence"/>
</dbReference>